<keyword evidence="3" id="KW-0970">Cilium biogenesis/degradation</keyword>
<protein>
    <submittedName>
        <fullName evidence="6">Uncharacterized protein</fullName>
    </submittedName>
</protein>
<keyword evidence="5" id="KW-0966">Cell projection</keyword>
<keyword evidence="2" id="KW-0963">Cytoplasm</keyword>
<evidence type="ECO:0000256" key="5">
    <source>
        <dbReference type="ARBA" id="ARBA00023273"/>
    </source>
</evidence>
<evidence type="ECO:0000256" key="1">
    <source>
        <dbReference type="ARBA" id="ARBA00004120"/>
    </source>
</evidence>
<dbReference type="GO" id="GO:0005929">
    <property type="term" value="C:cilium"/>
    <property type="evidence" value="ECO:0007669"/>
    <property type="project" value="UniProtKB-ARBA"/>
</dbReference>
<dbReference type="Pfam" id="PF07162">
    <property type="entry name" value="B9-C2"/>
    <property type="match status" value="1"/>
</dbReference>
<dbReference type="GO" id="GO:0030030">
    <property type="term" value="P:cell projection organization"/>
    <property type="evidence" value="ECO:0007669"/>
    <property type="project" value="UniProtKB-KW"/>
</dbReference>
<reference evidence="6 7" key="1">
    <citation type="submission" date="2018-08" db="EMBL/GenBank/DDBJ databases">
        <authorList>
            <person name="Laetsch R D."/>
            <person name="Stevens L."/>
            <person name="Kumar S."/>
            <person name="Blaxter L. M."/>
        </authorList>
    </citation>
    <scope>NUCLEOTIDE SEQUENCE [LARGE SCALE GENOMIC DNA]</scope>
</reference>
<keyword evidence="4" id="KW-0206">Cytoskeleton</keyword>
<dbReference type="InterPro" id="IPR010796">
    <property type="entry name" value="C2_B9-type_dom"/>
</dbReference>
<sequence>MATRCCRYGDTDRRKLEGDDTGEVNGRGGGWRVIQGVSKGQTQTDLSEYGDLASFSHPLDIHLITKTIQGSLTLP</sequence>
<evidence type="ECO:0000313" key="6">
    <source>
        <dbReference type="EMBL" id="VDK82869.1"/>
    </source>
</evidence>
<dbReference type="AlphaFoldDB" id="A0A3P6THM0"/>
<dbReference type="OrthoDB" id="184109at2759"/>
<evidence type="ECO:0000256" key="4">
    <source>
        <dbReference type="ARBA" id="ARBA00023212"/>
    </source>
</evidence>
<accession>A0A3P6THM0</accession>
<name>A0A3P6THM0_LITSI</name>
<dbReference type="Proteomes" id="UP000277928">
    <property type="component" value="Unassembled WGS sequence"/>
</dbReference>
<evidence type="ECO:0000313" key="7">
    <source>
        <dbReference type="Proteomes" id="UP000277928"/>
    </source>
</evidence>
<keyword evidence="7" id="KW-1185">Reference proteome</keyword>
<proteinExistence type="predicted"/>
<evidence type="ECO:0000256" key="3">
    <source>
        <dbReference type="ARBA" id="ARBA00022794"/>
    </source>
</evidence>
<comment type="subcellular location">
    <subcellularLocation>
        <location evidence="1">Cytoplasm</location>
        <location evidence="1">Cytoskeleton</location>
        <location evidence="1">Cilium basal body</location>
    </subcellularLocation>
</comment>
<dbReference type="STRING" id="42156.A0A3P6THM0"/>
<organism evidence="6 7">
    <name type="scientific">Litomosoides sigmodontis</name>
    <name type="common">Filarial nematode worm</name>
    <dbReference type="NCBI Taxonomy" id="42156"/>
    <lineage>
        <taxon>Eukaryota</taxon>
        <taxon>Metazoa</taxon>
        <taxon>Ecdysozoa</taxon>
        <taxon>Nematoda</taxon>
        <taxon>Chromadorea</taxon>
        <taxon>Rhabditida</taxon>
        <taxon>Spirurina</taxon>
        <taxon>Spiruromorpha</taxon>
        <taxon>Filarioidea</taxon>
        <taxon>Onchocercidae</taxon>
        <taxon>Litomosoides</taxon>
    </lineage>
</organism>
<evidence type="ECO:0000256" key="2">
    <source>
        <dbReference type="ARBA" id="ARBA00022490"/>
    </source>
</evidence>
<gene>
    <name evidence="6" type="ORF">NLS_LOCUS5954</name>
</gene>
<dbReference type="EMBL" id="UYRX01000485">
    <property type="protein sequence ID" value="VDK82869.1"/>
    <property type="molecule type" value="Genomic_DNA"/>
</dbReference>